<keyword evidence="2 5" id="KW-0812">Transmembrane</keyword>
<evidence type="ECO:0000256" key="2">
    <source>
        <dbReference type="ARBA" id="ARBA00022692"/>
    </source>
</evidence>
<dbReference type="InterPro" id="IPR017452">
    <property type="entry name" value="GPCR_Rhodpsn_7TM"/>
</dbReference>
<dbReference type="Proteomes" id="UP000492821">
    <property type="component" value="Unassembled WGS sequence"/>
</dbReference>
<evidence type="ECO:0000256" key="4">
    <source>
        <dbReference type="ARBA" id="ARBA00023136"/>
    </source>
</evidence>
<comment type="subcellular location">
    <subcellularLocation>
        <location evidence="1">Membrane</location>
    </subcellularLocation>
</comment>
<dbReference type="WBParaSite" id="Pan_g15597.t1">
    <property type="protein sequence ID" value="Pan_g15597.t1"/>
    <property type="gene ID" value="Pan_g15597"/>
</dbReference>
<feature type="transmembrane region" description="Helical" evidence="5">
    <location>
        <begin position="144"/>
        <end position="164"/>
    </location>
</feature>
<organism evidence="7 8">
    <name type="scientific">Panagrellus redivivus</name>
    <name type="common">Microworm</name>
    <dbReference type="NCBI Taxonomy" id="6233"/>
    <lineage>
        <taxon>Eukaryota</taxon>
        <taxon>Metazoa</taxon>
        <taxon>Ecdysozoa</taxon>
        <taxon>Nematoda</taxon>
        <taxon>Chromadorea</taxon>
        <taxon>Rhabditida</taxon>
        <taxon>Tylenchina</taxon>
        <taxon>Panagrolaimomorpha</taxon>
        <taxon>Panagrolaimoidea</taxon>
        <taxon>Panagrolaimidae</taxon>
        <taxon>Panagrellus</taxon>
    </lineage>
</organism>
<keyword evidence="4 5" id="KW-0472">Membrane</keyword>
<keyword evidence="3 5" id="KW-1133">Transmembrane helix</keyword>
<feature type="transmembrane region" description="Helical" evidence="5">
    <location>
        <begin position="43"/>
        <end position="64"/>
    </location>
</feature>
<evidence type="ECO:0000256" key="3">
    <source>
        <dbReference type="ARBA" id="ARBA00022989"/>
    </source>
</evidence>
<reference evidence="7" key="1">
    <citation type="journal article" date="2013" name="Genetics">
        <title>The draft genome and transcriptome of Panagrellus redivivus are shaped by the harsh demands of a free-living lifestyle.</title>
        <authorList>
            <person name="Srinivasan J."/>
            <person name="Dillman A.R."/>
            <person name="Macchietto M.G."/>
            <person name="Heikkinen L."/>
            <person name="Lakso M."/>
            <person name="Fracchia K.M."/>
            <person name="Antoshechkin I."/>
            <person name="Mortazavi A."/>
            <person name="Wong G."/>
            <person name="Sternberg P.W."/>
        </authorList>
    </citation>
    <scope>NUCLEOTIDE SEQUENCE [LARGE SCALE GENOMIC DNA]</scope>
    <source>
        <strain evidence="7">MT8872</strain>
    </source>
</reference>
<dbReference type="Gene3D" id="1.20.1070.10">
    <property type="entry name" value="Rhodopsin 7-helix transmembrane proteins"/>
    <property type="match status" value="1"/>
</dbReference>
<evidence type="ECO:0000259" key="6">
    <source>
        <dbReference type="PROSITE" id="PS50262"/>
    </source>
</evidence>
<feature type="domain" description="G-protein coupled receptors family 1 profile" evidence="6">
    <location>
        <begin position="1"/>
        <end position="201"/>
    </location>
</feature>
<evidence type="ECO:0000313" key="7">
    <source>
        <dbReference type="Proteomes" id="UP000492821"/>
    </source>
</evidence>
<dbReference type="SUPFAM" id="SSF81321">
    <property type="entry name" value="Family A G protein-coupled receptor-like"/>
    <property type="match status" value="1"/>
</dbReference>
<dbReference type="PANTHER" id="PTHR45698">
    <property type="entry name" value="TRACE AMINE-ASSOCIATED RECEPTOR 19N-RELATED"/>
    <property type="match status" value="1"/>
</dbReference>
<name>A0A7E4V300_PANRE</name>
<dbReference type="GO" id="GO:0016020">
    <property type="term" value="C:membrane"/>
    <property type="evidence" value="ECO:0007669"/>
    <property type="project" value="UniProtKB-SubCell"/>
</dbReference>
<evidence type="ECO:0000256" key="1">
    <source>
        <dbReference type="ARBA" id="ARBA00004370"/>
    </source>
</evidence>
<proteinExistence type="predicted"/>
<feature type="transmembrane region" description="Helical" evidence="5">
    <location>
        <begin position="84"/>
        <end position="108"/>
    </location>
</feature>
<keyword evidence="7" id="KW-1185">Reference proteome</keyword>
<feature type="transmembrane region" description="Helical" evidence="5">
    <location>
        <begin position="6"/>
        <end position="22"/>
    </location>
</feature>
<sequence length="261" mass="30686">MWLYIVNSLIATYGFLIVVLCYDRYVALNDPLYYRISFVRLRVRIYLVTTCAVIACLCCLKWVVFNEIEPDETISENQYVTGNAYYIIFRTVATLVQYFISGIIMVILSVKNALKLRALDKAHFHELRMSEGPRNQWTKNHKTTANICIFLAFSYIIFNWPYALTDYFYTDALFEKRWYAIFEMIINLSQIVYIQLNLVFFAYCSKTYRSALMTAFRKLRLTFRAMMGSKVRGKAVIFHNEGRIAIIEGIRITPIEDIRQS</sequence>
<dbReference type="PROSITE" id="PS50262">
    <property type="entry name" value="G_PROTEIN_RECEP_F1_2"/>
    <property type="match status" value="1"/>
</dbReference>
<feature type="transmembrane region" description="Helical" evidence="5">
    <location>
        <begin position="184"/>
        <end position="204"/>
    </location>
</feature>
<dbReference type="AlphaFoldDB" id="A0A7E4V300"/>
<evidence type="ECO:0000313" key="8">
    <source>
        <dbReference type="WBParaSite" id="Pan_g15597.t1"/>
    </source>
</evidence>
<dbReference type="PANTHER" id="PTHR45698:SF1">
    <property type="entry name" value="TRACE AMINE-ASSOCIATED RECEPTOR 13C-LIKE"/>
    <property type="match status" value="1"/>
</dbReference>
<reference evidence="8" key="2">
    <citation type="submission" date="2020-10" db="UniProtKB">
        <authorList>
            <consortium name="WormBaseParasite"/>
        </authorList>
    </citation>
    <scope>IDENTIFICATION</scope>
</reference>
<accession>A0A7E4V300</accession>
<evidence type="ECO:0000256" key="5">
    <source>
        <dbReference type="SAM" id="Phobius"/>
    </source>
</evidence>
<protein>
    <submittedName>
        <fullName evidence="8">G_PROTEIN_RECEP_F1_2 domain-containing protein</fullName>
    </submittedName>
</protein>